<gene>
    <name evidence="1" type="ORF">Bca52824_058847</name>
</gene>
<comment type="caution">
    <text evidence="1">The sequence shown here is derived from an EMBL/GenBank/DDBJ whole genome shotgun (WGS) entry which is preliminary data.</text>
</comment>
<organism evidence="1 2">
    <name type="scientific">Brassica carinata</name>
    <name type="common">Ethiopian mustard</name>
    <name type="synonym">Abyssinian cabbage</name>
    <dbReference type="NCBI Taxonomy" id="52824"/>
    <lineage>
        <taxon>Eukaryota</taxon>
        <taxon>Viridiplantae</taxon>
        <taxon>Streptophyta</taxon>
        <taxon>Embryophyta</taxon>
        <taxon>Tracheophyta</taxon>
        <taxon>Spermatophyta</taxon>
        <taxon>Magnoliopsida</taxon>
        <taxon>eudicotyledons</taxon>
        <taxon>Gunneridae</taxon>
        <taxon>Pentapetalae</taxon>
        <taxon>rosids</taxon>
        <taxon>malvids</taxon>
        <taxon>Brassicales</taxon>
        <taxon>Brassicaceae</taxon>
        <taxon>Brassiceae</taxon>
        <taxon>Brassica</taxon>
    </lineage>
</organism>
<accession>A0A8X7QTZ9</accession>
<proteinExistence type="predicted"/>
<dbReference type="Proteomes" id="UP000886595">
    <property type="component" value="Unassembled WGS sequence"/>
</dbReference>
<name>A0A8X7QTZ9_BRACI</name>
<dbReference type="EMBL" id="JAAMPC010000012">
    <property type="protein sequence ID" value="KAG2276292.1"/>
    <property type="molecule type" value="Genomic_DNA"/>
</dbReference>
<dbReference type="AlphaFoldDB" id="A0A8X7QTZ9"/>
<evidence type="ECO:0000313" key="2">
    <source>
        <dbReference type="Proteomes" id="UP000886595"/>
    </source>
</evidence>
<reference evidence="1 2" key="1">
    <citation type="submission" date="2020-02" db="EMBL/GenBank/DDBJ databases">
        <authorList>
            <person name="Ma Q."/>
            <person name="Huang Y."/>
            <person name="Song X."/>
            <person name="Pei D."/>
        </authorList>
    </citation>
    <scope>NUCLEOTIDE SEQUENCE [LARGE SCALE GENOMIC DNA]</scope>
    <source>
        <strain evidence="1">Sxm20200214</strain>
        <tissue evidence="1">Leaf</tissue>
    </source>
</reference>
<sequence length="124" mass="14203">MSSQEWNILNSIPLSSTAVASQSAVLHATFDFLRLGCWPPHPHSDFLLPASYYPSIQQCLPAMLSLPQLWLITPRSMIFVLDVWVVRLRIDRLYDPVFVDRLIERLKLPSGEELWEEGSKPSPK</sequence>
<evidence type="ECO:0000313" key="1">
    <source>
        <dbReference type="EMBL" id="KAG2276292.1"/>
    </source>
</evidence>
<protein>
    <submittedName>
        <fullName evidence="1">Uncharacterized protein</fullName>
    </submittedName>
</protein>
<keyword evidence="2" id="KW-1185">Reference proteome</keyword>